<evidence type="ECO:0000256" key="1">
    <source>
        <dbReference type="SAM" id="MobiDB-lite"/>
    </source>
</evidence>
<evidence type="ECO:0000313" key="4">
    <source>
        <dbReference type="EMBL" id="GAA4949493.1"/>
    </source>
</evidence>
<accession>A0AAV3U5F9</accession>
<dbReference type="Pfam" id="PF04168">
    <property type="entry name" value="Alpha-E"/>
    <property type="match status" value="1"/>
</dbReference>
<evidence type="ECO:0000313" key="5">
    <source>
        <dbReference type="Proteomes" id="UP001409585"/>
    </source>
</evidence>
<feature type="domain" description="Circularly permuted ATP-grasp type 2" evidence="3">
    <location>
        <begin position="86"/>
        <end position="466"/>
    </location>
</feature>
<reference evidence="5" key="1">
    <citation type="journal article" date="2019" name="Int. J. Syst. Evol. Microbiol.">
        <title>The Global Catalogue of Microorganisms (GCM) 10K type strain sequencing project: providing services to taxonomists for standard genome sequencing and annotation.</title>
        <authorList>
            <consortium name="The Broad Institute Genomics Platform"/>
            <consortium name="The Broad Institute Genome Sequencing Center for Infectious Disease"/>
            <person name="Wu L."/>
            <person name="Ma J."/>
        </authorList>
    </citation>
    <scope>NUCLEOTIDE SEQUENCE [LARGE SCALE GENOMIC DNA]</scope>
    <source>
        <strain evidence="5">JCM 19134</strain>
    </source>
</reference>
<keyword evidence="5" id="KW-1185">Reference proteome</keyword>
<name>A0AAV3U5F9_9ALTE</name>
<evidence type="ECO:0000259" key="2">
    <source>
        <dbReference type="Pfam" id="PF04168"/>
    </source>
</evidence>
<dbReference type="Proteomes" id="UP001409585">
    <property type="component" value="Unassembled WGS sequence"/>
</dbReference>
<dbReference type="AlphaFoldDB" id="A0AAV3U5F9"/>
<evidence type="ECO:0000259" key="3">
    <source>
        <dbReference type="Pfam" id="PF14403"/>
    </source>
</evidence>
<dbReference type="InterPro" id="IPR051680">
    <property type="entry name" value="ATP-dep_Glu-Cys_Ligase-2"/>
</dbReference>
<dbReference type="RefSeq" id="WP_345424576.1">
    <property type="nucleotide sequence ID" value="NZ_AP031496.1"/>
</dbReference>
<dbReference type="InterPro" id="IPR007296">
    <property type="entry name" value="DUF403"/>
</dbReference>
<comment type="caution">
    <text evidence="4">The sequence shown here is derived from an EMBL/GenBank/DDBJ whole genome shotgun (WGS) entry which is preliminary data.</text>
</comment>
<protein>
    <submittedName>
        <fullName evidence="4">Circularly permuted type 2 ATP-grasp protein</fullName>
    </submittedName>
</protein>
<dbReference type="EMBL" id="BAABLX010000028">
    <property type="protein sequence ID" value="GAA4949493.1"/>
    <property type="molecule type" value="Genomic_DNA"/>
</dbReference>
<dbReference type="PANTHER" id="PTHR34595:SF2">
    <property type="entry name" value="BLR2978 PROTEIN"/>
    <property type="match status" value="1"/>
</dbReference>
<dbReference type="Pfam" id="PF14403">
    <property type="entry name" value="CP_ATPgrasp_2"/>
    <property type="match status" value="1"/>
</dbReference>
<dbReference type="SUPFAM" id="SSF56059">
    <property type="entry name" value="Glutathione synthetase ATP-binding domain-like"/>
    <property type="match status" value="1"/>
</dbReference>
<proteinExistence type="predicted"/>
<dbReference type="PANTHER" id="PTHR34595">
    <property type="entry name" value="BLR5612 PROTEIN"/>
    <property type="match status" value="1"/>
</dbReference>
<feature type="region of interest" description="Disordered" evidence="1">
    <location>
        <begin position="1"/>
        <end position="23"/>
    </location>
</feature>
<gene>
    <name evidence="4" type="ORF">GCM10025791_32150</name>
</gene>
<feature type="domain" description="DUF403" evidence="2">
    <location>
        <begin position="514"/>
        <end position="838"/>
    </location>
</feature>
<dbReference type="Gene3D" id="3.30.1490.270">
    <property type="match status" value="1"/>
</dbReference>
<dbReference type="Gene3D" id="3.40.50.11290">
    <property type="match status" value="1"/>
</dbReference>
<organism evidence="4 5">
    <name type="scientific">Halioxenophilus aromaticivorans</name>
    <dbReference type="NCBI Taxonomy" id="1306992"/>
    <lineage>
        <taxon>Bacteria</taxon>
        <taxon>Pseudomonadati</taxon>
        <taxon>Pseudomonadota</taxon>
        <taxon>Gammaproteobacteria</taxon>
        <taxon>Alteromonadales</taxon>
        <taxon>Alteromonadaceae</taxon>
        <taxon>Halioxenophilus</taxon>
    </lineage>
</organism>
<sequence length="855" mass="95625">MAQQQTQTTGPAPEPLRYDATGGQDEALASDGRLLPQWQQLLSRVEEMGVVGLADRTDKIRRILRDDGAIYSAAGRTSVWGLDPLPIVLSADQWREIEVGLVERAQLLDFVLKDLYGNQEIIRRGLVPPEAIYNHPGFIRACHHTHLPGQHQLILYAADLIRTPDGRIMVLSDRTQAPSGTGYALENRLVMQRVFPLMFRESGIRMLRSFFNTMRNQMVRLAPTKNLRNGEGPRIVILTPGSYSETFFEHAFLANYLGYPLVQGKDLTVRKGHVWMKTLDGLSRVDVILRRVDDSYCDPVELRGDSQLGVPGLLEVVRAGNVSIANPLGSGILEAGALMKYLPAISEHFFGKTLRLPSAPTYWCGDKDDCDYVINNLRQMRIKPAQGHFDSHAIYGSSLSENELNDLSLQIQQTPANFVAQDYIQPVTGPCWRNNSLQPRPFALRTFAVADEQGYKVMPGGLTRAAANARDQLISNQLGAVSKDTWVELPSEQDEANAPAAPPPLMNRTVDSSLPSRVVENLFWVGRYAERSDMSLRLLRTVFMQLNGANQLPAEAERQLLYSVTQLTMTYPGFTEAKDGVFENPERELMSVVLDHKRMGSISSSLRSMLRSSAEVREMLSSDTQRVMNDIDDEIEQLHINLRTGMSSAPEEALDPLVTALLALGGLFSDSMFRGMSWHFLEIGRGIEKVYQLTTLMRSLLVPACSLDESEAACVESILSTTEGLTTFRRRFRNDASLYNVLATLMLDRTNPRSLIYQLEQLKRFVGALPKTRTAAPESSREERAMIEAIANLQLADLTKLIEVNRKKPNVRSQLDQLLVRLQELMDTTATAISDVYFDHAAGPQQLVQNPWVID</sequence>
<dbReference type="InterPro" id="IPR025841">
    <property type="entry name" value="CP_ATPgrasp_2"/>
</dbReference>